<name>A0A016WBR3_9BILA</name>
<gene>
    <name evidence="2" type="primary">Acey_s0808.g2449</name>
    <name evidence="2" type="ORF">Y032_0808g2449</name>
</gene>
<feature type="region of interest" description="Disordered" evidence="1">
    <location>
        <begin position="1"/>
        <end position="30"/>
    </location>
</feature>
<evidence type="ECO:0000313" key="2">
    <source>
        <dbReference type="EMBL" id="EYC37289.1"/>
    </source>
</evidence>
<evidence type="ECO:0000256" key="1">
    <source>
        <dbReference type="SAM" id="MobiDB-lite"/>
    </source>
</evidence>
<dbReference type="OrthoDB" id="5860721at2759"/>
<dbReference type="AlphaFoldDB" id="A0A016WBR3"/>
<evidence type="ECO:0000313" key="3">
    <source>
        <dbReference type="Proteomes" id="UP000024635"/>
    </source>
</evidence>
<dbReference type="Proteomes" id="UP000024635">
    <property type="component" value="Unassembled WGS sequence"/>
</dbReference>
<comment type="caution">
    <text evidence="2">The sequence shown here is derived from an EMBL/GenBank/DDBJ whole genome shotgun (WGS) entry which is preliminary data.</text>
</comment>
<dbReference type="STRING" id="53326.A0A016WBR3"/>
<reference evidence="3" key="1">
    <citation type="journal article" date="2015" name="Nat. Genet.">
        <title>The genome and transcriptome of the zoonotic hookworm Ancylostoma ceylanicum identify infection-specific gene families.</title>
        <authorList>
            <person name="Schwarz E.M."/>
            <person name="Hu Y."/>
            <person name="Antoshechkin I."/>
            <person name="Miller M.M."/>
            <person name="Sternberg P.W."/>
            <person name="Aroian R.V."/>
        </authorList>
    </citation>
    <scope>NUCLEOTIDE SEQUENCE</scope>
    <source>
        <strain evidence="3">HY135</strain>
    </source>
</reference>
<proteinExistence type="predicted"/>
<feature type="compositionally biased region" description="Polar residues" evidence="1">
    <location>
        <begin position="7"/>
        <end position="30"/>
    </location>
</feature>
<accession>A0A016WBR3</accession>
<keyword evidence="3" id="KW-1185">Reference proteome</keyword>
<organism evidence="2 3">
    <name type="scientific">Ancylostoma ceylanicum</name>
    <dbReference type="NCBI Taxonomy" id="53326"/>
    <lineage>
        <taxon>Eukaryota</taxon>
        <taxon>Metazoa</taxon>
        <taxon>Ecdysozoa</taxon>
        <taxon>Nematoda</taxon>
        <taxon>Chromadorea</taxon>
        <taxon>Rhabditida</taxon>
        <taxon>Rhabditina</taxon>
        <taxon>Rhabditomorpha</taxon>
        <taxon>Strongyloidea</taxon>
        <taxon>Ancylostomatidae</taxon>
        <taxon>Ancylostomatinae</taxon>
        <taxon>Ancylostoma</taxon>
    </lineage>
</organism>
<dbReference type="EMBL" id="JARK01000408">
    <property type="protein sequence ID" value="EYC37289.1"/>
    <property type="molecule type" value="Genomic_DNA"/>
</dbReference>
<sequence>MGPPVTRSRTASNDSRAAAPTTSSVSLPSATERLVSTLQELNDDATVHGKDAKTLRDATALAITEVWKDARSAATSLARKINEGNSSLLHNLNDSFSAVGERIDSIPLVATCSPDGPIPRIVSFVGSGEDASDSDSASRFR</sequence>
<protein>
    <submittedName>
        <fullName evidence="2">Uncharacterized protein</fullName>
    </submittedName>
</protein>